<accession>A0A8J2KK73</accession>
<dbReference type="OrthoDB" id="7464126at2759"/>
<gene>
    <name evidence="14" type="ORF">AFUS01_LOCUS26660</name>
</gene>
<feature type="domain" description="Ion transport" evidence="13">
    <location>
        <begin position="596"/>
        <end position="828"/>
    </location>
</feature>
<reference evidence="14" key="1">
    <citation type="submission" date="2021-06" db="EMBL/GenBank/DDBJ databases">
        <authorList>
            <person name="Hodson N. C."/>
            <person name="Mongue J. A."/>
            <person name="Jaron S. K."/>
        </authorList>
    </citation>
    <scope>NUCLEOTIDE SEQUENCE</scope>
</reference>
<sequence>MSTLDLSAKKVSWASRIRRIAKNKQKKVDNLETVRSTEADEECSWNRNIIEKFQEDYKFWRKEYIQQDLCGLEARCQQVLESAMKGKLGALEESILIANGIYEEVNTCHCKGRSALHLAAAFGHTHIVQFLLEKGAVIDSLSEERLTPLMCGAASGNLTVIEVLISHGADINFNGNKTPLHWAVASGSADCVKKLITSGAAVNVPCELGVTPLLVAAAFGKVEIAKILLEHGADVRAVQGVSLDSALYLATAAGSMPCVKFFLEKLSPHIRNTYGETPLHLSESTETAALLLVKGGNPDAVDIYGRSPLHFAVMKGNPEFLKLKTLVQYGADVNLQDKHGQTPLHLAAMQGASRKAGYLLSHGAKAGIKDNEGVSAYTLMRRKMPHAVPQIEAGLDCAVQATQNDPSEFDCLLSLDFSAIGMASPPVSDFRHSKILGSPSNLSTATSRRTQSLQKETDFIHDLVTHRDKDILAHPLIEAFIALKWEKVKIIFYLSFLFYLVMALVYTYFTTEAYLASCPDPGNKCTSDSGFNPMGREPPRPAKRWSWLETQPQRRSRQGRARKDFFNSFNVVHPVENIMDCDIKVAAVVAWGLLALCTVLVSLKEILEMIQRPKQYFTTLENLGQWAIVVSVVITSYWDGFAPCKCTKMCAWHYSSAAFGLLISWAMLLVRIGRFPGLGIYVDMLVKVLQNFGRFILVFLTMMNAFALSFCVIFPTEPAFSSYLQSMLKVFTMMTGELDYQELFYGHEQEDDAPDPNSIPAPVHFTSAGNGSGSEESIRIAFGLGQDLRYPLASHALYCVFTAVMTISLMNLLVALAVSDIQSLERRARVDRLCRQTRSIYRLENLLFSKLVRIAAPKRLLAYLKLKYLLQPSTKRCKFFIRPNDPRDEALPVELKAKLMEIVLKCKQDADSKNTTAANIATCLVEPPSENGQEQTDRLRTEKLEEQLVIIQNQLEILSRTLSEKMERIADILASKSE</sequence>
<evidence type="ECO:0000256" key="4">
    <source>
        <dbReference type="ARBA" id="ARBA00022737"/>
    </source>
</evidence>
<feature type="transmembrane region" description="Helical" evidence="12">
    <location>
        <begin position="623"/>
        <end position="640"/>
    </location>
</feature>
<keyword evidence="15" id="KW-1185">Reference proteome</keyword>
<dbReference type="InterPro" id="IPR005821">
    <property type="entry name" value="Ion_trans_dom"/>
</dbReference>
<dbReference type="GO" id="GO:0005216">
    <property type="term" value="F:monoatomic ion channel activity"/>
    <property type="evidence" value="ECO:0007669"/>
    <property type="project" value="InterPro"/>
</dbReference>
<keyword evidence="6 11" id="KW-0040">ANK repeat</keyword>
<feature type="repeat" description="ANK" evidence="11">
    <location>
        <begin position="144"/>
        <end position="176"/>
    </location>
</feature>
<feature type="repeat" description="ANK" evidence="11">
    <location>
        <begin position="111"/>
        <end position="143"/>
    </location>
</feature>
<evidence type="ECO:0000256" key="5">
    <source>
        <dbReference type="ARBA" id="ARBA00022989"/>
    </source>
</evidence>
<feature type="repeat" description="ANK" evidence="11">
    <location>
        <begin position="339"/>
        <end position="371"/>
    </location>
</feature>
<feature type="transmembrane region" description="Helical" evidence="12">
    <location>
        <begin position="490"/>
        <end position="509"/>
    </location>
</feature>
<evidence type="ECO:0000256" key="10">
    <source>
        <dbReference type="ARBA" id="ARBA00023303"/>
    </source>
</evidence>
<evidence type="ECO:0000256" key="6">
    <source>
        <dbReference type="ARBA" id="ARBA00023043"/>
    </source>
</evidence>
<feature type="transmembrane region" description="Helical" evidence="12">
    <location>
        <begin position="795"/>
        <end position="819"/>
    </location>
</feature>
<feature type="repeat" description="ANK" evidence="11">
    <location>
        <begin position="304"/>
        <end position="338"/>
    </location>
</feature>
<keyword evidence="7" id="KW-0406">Ion transport</keyword>
<proteinExistence type="predicted"/>
<keyword evidence="10" id="KW-0407">Ion channel</keyword>
<evidence type="ECO:0000313" key="14">
    <source>
        <dbReference type="EMBL" id="CAG7816020.1"/>
    </source>
</evidence>
<evidence type="ECO:0000256" key="3">
    <source>
        <dbReference type="ARBA" id="ARBA00022692"/>
    </source>
</evidence>
<dbReference type="Proteomes" id="UP000708208">
    <property type="component" value="Unassembled WGS sequence"/>
</dbReference>
<dbReference type="Pfam" id="PF00520">
    <property type="entry name" value="Ion_trans"/>
    <property type="match status" value="1"/>
</dbReference>
<dbReference type="PANTHER" id="PTHR47143">
    <property type="entry name" value="TRANSIENT RECEPTOR POTENTIAL CATION CHANNEL PROTEIN PAINLESS"/>
    <property type="match status" value="1"/>
</dbReference>
<dbReference type="EMBL" id="CAJVCH010358982">
    <property type="protein sequence ID" value="CAG7816020.1"/>
    <property type="molecule type" value="Genomic_DNA"/>
</dbReference>
<keyword evidence="3 12" id="KW-0812">Transmembrane</keyword>
<keyword evidence="2" id="KW-0813">Transport</keyword>
<evidence type="ECO:0000256" key="2">
    <source>
        <dbReference type="ARBA" id="ARBA00022448"/>
    </source>
</evidence>
<dbReference type="PANTHER" id="PTHR47143:SF1">
    <property type="entry name" value="ION_TRANS DOMAIN-CONTAINING PROTEIN"/>
    <property type="match status" value="1"/>
</dbReference>
<evidence type="ECO:0000256" key="9">
    <source>
        <dbReference type="ARBA" id="ARBA00023180"/>
    </source>
</evidence>
<keyword evidence="5 12" id="KW-1133">Transmembrane helix</keyword>
<keyword evidence="8 12" id="KW-0472">Membrane</keyword>
<dbReference type="AlphaFoldDB" id="A0A8J2KK73"/>
<name>A0A8J2KK73_9HEXA</name>
<keyword evidence="4" id="KW-0677">Repeat</keyword>
<evidence type="ECO:0000259" key="13">
    <source>
        <dbReference type="Pfam" id="PF00520"/>
    </source>
</evidence>
<comment type="caution">
    <text evidence="14">The sequence shown here is derived from an EMBL/GenBank/DDBJ whole genome shotgun (WGS) entry which is preliminary data.</text>
</comment>
<dbReference type="InterPro" id="IPR002110">
    <property type="entry name" value="Ankyrin_rpt"/>
</dbReference>
<feature type="transmembrane region" description="Helical" evidence="12">
    <location>
        <begin position="652"/>
        <end position="672"/>
    </location>
</feature>
<dbReference type="SMART" id="SM00248">
    <property type="entry name" value="ANK"/>
    <property type="match status" value="8"/>
</dbReference>
<evidence type="ECO:0000256" key="11">
    <source>
        <dbReference type="PROSITE-ProRule" id="PRU00023"/>
    </source>
</evidence>
<dbReference type="Pfam" id="PF12796">
    <property type="entry name" value="Ank_2"/>
    <property type="match status" value="3"/>
</dbReference>
<dbReference type="InterPro" id="IPR052076">
    <property type="entry name" value="TRP_cation_channel"/>
</dbReference>
<evidence type="ECO:0000256" key="1">
    <source>
        <dbReference type="ARBA" id="ARBA00004141"/>
    </source>
</evidence>
<evidence type="ECO:0000256" key="7">
    <source>
        <dbReference type="ARBA" id="ARBA00023065"/>
    </source>
</evidence>
<protein>
    <recommendedName>
        <fullName evidence="13">Ion transport domain-containing protein</fullName>
    </recommendedName>
</protein>
<dbReference type="PROSITE" id="PS50297">
    <property type="entry name" value="ANK_REP_REGION"/>
    <property type="match status" value="6"/>
</dbReference>
<dbReference type="GO" id="GO:0034703">
    <property type="term" value="C:cation channel complex"/>
    <property type="evidence" value="ECO:0007669"/>
    <property type="project" value="UniProtKB-ARBA"/>
</dbReference>
<organism evidence="14 15">
    <name type="scientific">Allacma fusca</name>
    <dbReference type="NCBI Taxonomy" id="39272"/>
    <lineage>
        <taxon>Eukaryota</taxon>
        <taxon>Metazoa</taxon>
        <taxon>Ecdysozoa</taxon>
        <taxon>Arthropoda</taxon>
        <taxon>Hexapoda</taxon>
        <taxon>Collembola</taxon>
        <taxon>Symphypleona</taxon>
        <taxon>Sminthuridae</taxon>
        <taxon>Allacma</taxon>
    </lineage>
</organism>
<evidence type="ECO:0000256" key="8">
    <source>
        <dbReference type="ARBA" id="ARBA00023136"/>
    </source>
</evidence>
<keyword evidence="9" id="KW-0325">Glycoprotein</keyword>
<evidence type="ECO:0000313" key="15">
    <source>
        <dbReference type="Proteomes" id="UP000708208"/>
    </source>
</evidence>
<evidence type="ECO:0000256" key="12">
    <source>
        <dbReference type="SAM" id="Phobius"/>
    </source>
</evidence>
<comment type="subcellular location">
    <subcellularLocation>
        <location evidence="1">Membrane</location>
        <topology evidence="1">Multi-pass membrane protein</topology>
    </subcellularLocation>
</comment>
<feature type="repeat" description="ANK" evidence="11">
    <location>
        <begin position="175"/>
        <end position="207"/>
    </location>
</feature>
<feature type="transmembrane region" description="Helical" evidence="12">
    <location>
        <begin position="583"/>
        <end position="603"/>
    </location>
</feature>
<feature type="repeat" description="ANK" evidence="11">
    <location>
        <begin position="208"/>
        <end position="240"/>
    </location>
</feature>
<feature type="transmembrane region" description="Helical" evidence="12">
    <location>
        <begin position="692"/>
        <end position="715"/>
    </location>
</feature>
<dbReference type="PROSITE" id="PS50088">
    <property type="entry name" value="ANK_REPEAT"/>
    <property type="match status" value="6"/>
</dbReference>